<evidence type="ECO:0000256" key="2">
    <source>
        <dbReference type="ARBA" id="ARBA00022692"/>
    </source>
</evidence>
<accession>A0A0D7WT93</accession>
<evidence type="ECO:0000256" key="1">
    <source>
        <dbReference type="ARBA" id="ARBA00004141"/>
    </source>
</evidence>
<feature type="transmembrane region" description="Helical" evidence="5">
    <location>
        <begin position="70"/>
        <end position="88"/>
    </location>
</feature>
<dbReference type="PANTHER" id="PTHR36460">
    <property type="entry name" value="UPF0132 DOMAIN PROTEIN (AFU_ORTHOLOGUE AFUA_3G10255)"/>
    <property type="match status" value="1"/>
</dbReference>
<evidence type="ECO:0000256" key="4">
    <source>
        <dbReference type="ARBA" id="ARBA00023136"/>
    </source>
</evidence>
<dbReference type="EMBL" id="JTHP01000129">
    <property type="protein sequence ID" value="KJD42375.1"/>
    <property type="molecule type" value="Genomic_DNA"/>
</dbReference>
<keyword evidence="2 5" id="KW-0812">Transmembrane</keyword>
<dbReference type="GO" id="GO:0016020">
    <property type="term" value="C:membrane"/>
    <property type="evidence" value="ECO:0007669"/>
    <property type="project" value="UniProtKB-SubCell"/>
</dbReference>
<dbReference type="InterPro" id="IPR019109">
    <property type="entry name" value="MamF_MmsF"/>
</dbReference>
<dbReference type="PANTHER" id="PTHR36460:SF1">
    <property type="entry name" value="UPF0132 DOMAIN PROTEIN (AFU_ORTHOLOGUE AFUA_3G10255)"/>
    <property type="match status" value="1"/>
</dbReference>
<evidence type="ECO:0000313" key="6">
    <source>
        <dbReference type="EMBL" id="KJD42375.1"/>
    </source>
</evidence>
<comment type="subcellular location">
    <subcellularLocation>
        <location evidence="1">Membrane</location>
        <topology evidence="1">Multi-pass membrane protein</topology>
    </subcellularLocation>
</comment>
<feature type="transmembrane region" description="Helical" evidence="5">
    <location>
        <begin position="40"/>
        <end position="64"/>
    </location>
</feature>
<protein>
    <submittedName>
        <fullName evidence="6">Membrane protein</fullName>
    </submittedName>
</protein>
<keyword evidence="3 5" id="KW-1133">Transmembrane helix</keyword>
<evidence type="ECO:0000256" key="3">
    <source>
        <dbReference type="ARBA" id="ARBA00022989"/>
    </source>
</evidence>
<dbReference type="OrthoDB" id="2657448at2"/>
<comment type="caution">
    <text evidence="6">The sequence shown here is derived from an EMBL/GenBank/DDBJ whole genome shotgun (WGS) entry which is preliminary data.</text>
</comment>
<keyword evidence="7" id="KW-1185">Reference proteome</keyword>
<evidence type="ECO:0000313" key="7">
    <source>
        <dbReference type="Proteomes" id="UP000032534"/>
    </source>
</evidence>
<organism evidence="6 7">
    <name type="scientific">Paenibacillus terrae</name>
    <dbReference type="NCBI Taxonomy" id="159743"/>
    <lineage>
        <taxon>Bacteria</taxon>
        <taxon>Bacillati</taxon>
        <taxon>Bacillota</taxon>
        <taxon>Bacilli</taxon>
        <taxon>Bacillales</taxon>
        <taxon>Paenibacillaceae</taxon>
        <taxon>Paenibacillus</taxon>
    </lineage>
</organism>
<proteinExistence type="predicted"/>
<dbReference type="Pfam" id="PF09685">
    <property type="entry name" value="MamF_MmsF"/>
    <property type="match status" value="1"/>
</dbReference>
<evidence type="ECO:0000256" key="5">
    <source>
        <dbReference type="SAM" id="Phobius"/>
    </source>
</evidence>
<dbReference type="AlphaFoldDB" id="A0A0D7WT93"/>
<reference evidence="6 7" key="1">
    <citation type="submission" date="2014-11" db="EMBL/GenBank/DDBJ databases">
        <title>Draft Genome Sequences of Paenibacillus polymyxa NRRL B-30509 and Paenibacillus terrae NRRL B-30644, Strains from a Poultry Environment that Produce Tridecaptin A and Paenicidins.</title>
        <authorList>
            <person name="van Belkum M.J."/>
            <person name="Lohans C.T."/>
            <person name="Vederas J.C."/>
        </authorList>
    </citation>
    <scope>NUCLEOTIDE SEQUENCE [LARGE SCALE GENOMIC DNA]</scope>
    <source>
        <strain evidence="6 7">NRRL B-30644</strain>
    </source>
</reference>
<name>A0A0D7WT93_9BACL</name>
<gene>
    <name evidence="6" type="ORF">QD47_28545</name>
</gene>
<dbReference type="RefSeq" id="WP_044649309.1">
    <property type="nucleotide sequence ID" value="NZ_JTHP01000129.1"/>
</dbReference>
<feature type="transmembrane region" description="Helical" evidence="5">
    <location>
        <begin position="14"/>
        <end position="33"/>
    </location>
</feature>
<dbReference type="PATRIC" id="fig|159743.3.peg.6372"/>
<keyword evidence="4 5" id="KW-0472">Membrane</keyword>
<sequence>MSVYKSSTGMDENIAAVLCYLFAFLGALAFVLLEKKSRFVLFHALQSIFLFVALMIGHVLAGLIPLLGPPLASLLTLAGIALWIVLIIHAGQGKWLKLPWVGDLALHQARQL</sequence>
<dbReference type="Proteomes" id="UP000032534">
    <property type="component" value="Unassembled WGS sequence"/>
</dbReference>